<dbReference type="SMART" id="SM00218">
    <property type="entry name" value="ZU5"/>
    <property type="match status" value="1"/>
</dbReference>
<dbReference type="Gene3D" id="2.60.220.30">
    <property type="match status" value="1"/>
</dbReference>
<dbReference type="Pfam" id="PF00791">
    <property type="entry name" value="ZU5"/>
    <property type="match status" value="1"/>
</dbReference>
<dbReference type="RefSeq" id="XP_006819526.1">
    <property type="nucleotide sequence ID" value="XM_006819463.1"/>
</dbReference>
<dbReference type="PANTHER" id="PTHR12582:SF41">
    <property type="entry name" value="UNC5C-LIKE PROTEIN"/>
    <property type="match status" value="1"/>
</dbReference>
<gene>
    <name evidence="3" type="primary">LOC102808503</name>
</gene>
<feature type="non-terminal residue" evidence="3">
    <location>
        <position position="431"/>
    </location>
</feature>
<feature type="domain" description="ZU5" evidence="1">
    <location>
        <begin position="66"/>
        <end position="203"/>
    </location>
</feature>
<dbReference type="PANTHER" id="PTHR12582">
    <property type="entry name" value="NETRIN RECEPTOR UNC5"/>
    <property type="match status" value="1"/>
</dbReference>
<dbReference type="InterPro" id="IPR000906">
    <property type="entry name" value="ZU5_dom"/>
</dbReference>
<evidence type="ECO:0000259" key="1">
    <source>
        <dbReference type="PROSITE" id="PS51145"/>
    </source>
</evidence>
<name>A0ABM0MHN5_SACKO</name>
<evidence type="ECO:0000313" key="3">
    <source>
        <dbReference type="RefSeq" id="XP_006819526.1"/>
    </source>
</evidence>
<organism evidence="2 3">
    <name type="scientific">Saccoglossus kowalevskii</name>
    <name type="common">Acorn worm</name>
    <dbReference type="NCBI Taxonomy" id="10224"/>
    <lineage>
        <taxon>Eukaryota</taxon>
        <taxon>Metazoa</taxon>
        <taxon>Hemichordata</taxon>
        <taxon>Enteropneusta</taxon>
        <taxon>Harrimaniidae</taxon>
        <taxon>Saccoglossus</taxon>
    </lineage>
</organism>
<protein>
    <submittedName>
        <fullName evidence="3">UNC5C-like protein-like</fullName>
    </submittedName>
</protein>
<dbReference type="Proteomes" id="UP000694865">
    <property type="component" value="Unplaced"/>
</dbReference>
<dbReference type="PROSITE" id="PS51145">
    <property type="entry name" value="ZU5"/>
    <property type="match status" value="1"/>
</dbReference>
<proteinExistence type="predicted"/>
<dbReference type="GeneID" id="102808503"/>
<sequence length="431" mass="49403">MAELLERIIAHAQESGDLGGRMHQPPRPGDITELCTAMGDMRICPYLIDGSEVRSFPEFKPSFTRRYVAGMFDYSGGCLVLPQTRVKLYIPPGAIRKGNIQPIFLLVTDEKEYQPPLQPNEIAVTPTIFCGPHGLQFDKHVYLMMPCQEKIVDEVEVSVLFTPTEIDKKPLWDKDQDALRIIDQDTITLIIDHFSGSVIKSLISWFEEKLGIKKYIQLYPFLQTCESDMKLRIYGTIGDMGWICEEGEKKKYGGKLLAPRKPLKINDPATPVNVKCKTFQGWVILNDRSTEKVKELDCETIEHNTNDYVEFVCETSQPIANRNFKCDVTVQEEGNKPIEFNFSKAEQFAKEESLTKSREFDCEADICNVLDTGDRWKQLCVKIEGCTGSPTKHILNTWKLMENAYDKWKSLLALHKKIDKELAEKFERELR</sequence>
<keyword evidence="2" id="KW-1185">Reference proteome</keyword>
<dbReference type="InterPro" id="IPR037936">
    <property type="entry name" value="UNC5A-D"/>
</dbReference>
<evidence type="ECO:0000313" key="2">
    <source>
        <dbReference type="Proteomes" id="UP000694865"/>
    </source>
</evidence>
<accession>A0ABM0MHN5</accession>
<reference evidence="3" key="1">
    <citation type="submission" date="2025-08" db="UniProtKB">
        <authorList>
            <consortium name="RefSeq"/>
        </authorList>
    </citation>
    <scope>IDENTIFICATION</scope>
    <source>
        <tissue evidence="3">Testes</tissue>
    </source>
</reference>